<gene>
    <name evidence="1" type="ORF">GCM10022268_14130</name>
</gene>
<protein>
    <submittedName>
        <fullName evidence="1">DUF445 domain-containing protein</fullName>
    </submittedName>
</protein>
<comment type="caution">
    <text evidence="1">The sequence shown here is derived from an EMBL/GenBank/DDBJ whole genome shotgun (WGS) entry which is preliminary data.</text>
</comment>
<sequence>MIGARLLDTAPPGLVRMRRVATALLIAMALLFLVSRSLVASHPAWGFVRAFAEAAMVGGLADWFAVTALFRHPLGLPIPHTAIVPKNKDRIGDTLASFLRTNFLVPRVVGRRMRRLDVANAVARWLTDPPEGAGGRFRQGASRMVAQVLESLDPARFGGMAKAAVANRLRQTEMSPIAGQLLNAAMAQQRHQPVLDAAIRWAGAALGSNEPLMRAMIHQRAGAILRWTGLDETIADKLIAGLNNLIAEMAADPQHPLRLKAEEGLDRLAWDLQHDSAMRERVERVKVELIANPAMARWLDGLWEQARAALLRIARDPEAAMTGQLGEVLHQIGATLRDDRRLALSINRFVRRAVVGIAASYGDAIVRLVSETVRGWDERTITNRLENAVGRDLQFIRINGTVVGGLVGLAIHLIDVLL</sequence>
<reference evidence="2" key="1">
    <citation type="journal article" date="2019" name="Int. J. Syst. Evol. Microbiol.">
        <title>The Global Catalogue of Microorganisms (GCM) 10K type strain sequencing project: providing services to taxonomists for standard genome sequencing and annotation.</title>
        <authorList>
            <consortium name="The Broad Institute Genomics Platform"/>
            <consortium name="The Broad Institute Genome Sequencing Center for Infectious Disease"/>
            <person name="Wu L."/>
            <person name="Ma J."/>
        </authorList>
    </citation>
    <scope>NUCLEOTIDE SEQUENCE [LARGE SCALE GENOMIC DNA]</scope>
    <source>
        <strain evidence="2">JCM 17498</strain>
    </source>
</reference>
<dbReference type="PANTHER" id="PTHR38442:SF1">
    <property type="entry name" value="INNER MEMBRANE PROTEIN"/>
    <property type="match status" value="1"/>
</dbReference>
<evidence type="ECO:0000313" key="1">
    <source>
        <dbReference type="EMBL" id="GAA3705692.1"/>
    </source>
</evidence>
<name>A0ABP7DL34_9SPHN</name>
<dbReference type="Pfam" id="PF04286">
    <property type="entry name" value="DUF445"/>
    <property type="match status" value="1"/>
</dbReference>
<evidence type="ECO:0000313" key="2">
    <source>
        <dbReference type="Proteomes" id="UP001500523"/>
    </source>
</evidence>
<dbReference type="Proteomes" id="UP001500523">
    <property type="component" value="Unassembled WGS sequence"/>
</dbReference>
<dbReference type="EMBL" id="BAABBF010000003">
    <property type="protein sequence ID" value="GAA3705692.1"/>
    <property type="molecule type" value="Genomic_DNA"/>
</dbReference>
<dbReference type="PANTHER" id="PTHR38442">
    <property type="entry name" value="INNER MEMBRANE PROTEIN-RELATED"/>
    <property type="match status" value="1"/>
</dbReference>
<proteinExistence type="predicted"/>
<accession>A0ABP7DL34</accession>
<dbReference type="InterPro" id="IPR007383">
    <property type="entry name" value="DUF445"/>
</dbReference>
<keyword evidence="2" id="KW-1185">Reference proteome</keyword>
<organism evidence="1 2">
    <name type="scientific">Sphingomonas cynarae</name>
    <dbReference type="NCBI Taxonomy" id="930197"/>
    <lineage>
        <taxon>Bacteria</taxon>
        <taxon>Pseudomonadati</taxon>
        <taxon>Pseudomonadota</taxon>
        <taxon>Alphaproteobacteria</taxon>
        <taxon>Sphingomonadales</taxon>
        <taxon>Sphingomonadaceae</taxon>
        <taxon>Sphingomonas</taxon>
    </lineage>
</organism>